<feature type="transmembrane region" description="Helical" evidence="6">
    <location>
        <begin position="153"/>
        <end position="175"/>
    </location>
</feature>
<keyword evidence="4 6" id="KW-0472">Membrane</keyword>
<dbReference type="AlphaFoldDB" id="A0A6P8IZK0"/>
<sequence length="342" mass="37900">MADCSEDTSEDIPGTTPNTEDIIMMPDKKKHHRCKPFFGISFAILSSLTLVLMNVFAKLCKQMPVFEIGVIRFLIQLAITVPFLIHANERISFSPKIMVFLILRGFTGTSGMLTRLYAVQNMPIGDATVLMFTTPVFVAIFGRIFLKEPLQRIYIFLLIICLIGVILIARPIFIFGHPEEAPEYDNIWLPSIVAVGSAMTTALSMILVRVLGRYSLTSSVIIFYFGLVGLIYSICGSYLDRGFQFPSCKSIDYVFAIGVGVFAYLVQAALNAALKFEKAFIVSLGRTSGIVFGFVVQVLVFSLVPSGLSFGGAALITLSNVIIFIFKWKKSKRDREVEFSAT</sequence>
<dbReference type="Proteomes" id="UP000515163">
    <property type="component" value="Unplaced"/>
</dbReference>
<gene>
    <name evidence="9" type="primary">LOC116306699</name>
</gene>
<organism evidence="8 9">
    <name type="scientific">Actinia tenebrosa</name>
    <name type="common">Australian red waratah sea anemone</name>
    <dbReference type="NCBI Taxonomy" id="6105"/>
    <lineage>
        <taxon>Eukaryota</taxon>
        <taxon>Metazoa</taxon>
        <taxon>Cnidaria</taxon>
        <taxon>Anthozoa</taxon>
        <taxon>Hexacorallia</taxon>
        <taxon>Actiniaria</taxon>
        <taxon>Actiniidae</taxon>
        <taxon>Actinia</taxon>
    </lineage>
</organism>
<accession>A0A6P8IZK0</accession>
<keyword evidence="2 6" id="KW-0812">Transmembrane</keyword>
<feature type="domain" description="EamA" evidence="7">
    <location>
        <begin position="38"/>
        <end position="169"/>
    </location>
</feature>
<dbReference type="Pfam" id="PF00892">
    <property type="entry name" value="EamA"/>
    <property type="match status" value="1"/>
</dbReference>
<proteinExistence type="predicted"/>
<dbReference type="SUPFAM" id="SSF103481">
    <property type="entry name" value="Multidrug resistance efflux transporter EmrE"/>
    <property type="match status" value="1"/>
</dbReference>
<comment type="subcellular location">
    <subcellularLocation>
        <location evidence="1">Membrane</location>
        <topology evidence="1">Multi-pass membrane protein</topology>
    </subcellularLocation>
</comment>
<feature type="transmembrane region" description="Helical" evidence="6">
    <location>
        <begin position="97"/>
        <end position="118"/>
    </location>
</feature>
<dbReference type="GeneID" id="116306699"/>
<evidence type="ECO:0000256" key="6">
    <source>
        <dbReference type="SAM" id="Phobius"/>
    </source>
</evidence>
<reference evidence="9" key="1">
    <citation type="submission" date="2025-08" db="UniProtKB">
        <authorList>
            <consortium name="RefSeq"/>
        </authorList>
    </citation>
    <scope>IDENTIFICATION</scope>
</reference>
<evidence type="ECO:0000256" key="4">
    <source>
        <dbReference type="ARBA" id="ARBA00023136"/>
    </source>
</evidence>
<evidence type="ECO:0000256" key="5">
    <source>
        <dbReference type="SAM" id="MobiDB-lite"/>
    </source>
</evidence>
<feature type="transmembrane region" description="Helical" evidence="6">
    <location>
        <begin position="220"/>
        <end position="239"/>
    </location>
</feature>
<feature type="region of interest" description="Disordered" evidence="5">
    <location>
        <begin position="1"/>
        <end position="22"/>
    </location>
</feature>
<dbReference type="PANTHER" id="PTHR22911">
    <property type="entry name" value="ACYL-MALONYL CONDENSING ENZYME-RELATED"/>
    <property type="match status" value="1"/>
</dbReference>
<evidence type="ECO:0000256" key="2">
    <source>
        <dbReference type="ARBA" id="ARBA00022692"/>
    </source>
</evidence>
<feature type="transmembrane region" description="Helical" evidence="6">
    <location>
        <begin position="187"/>
        <end position="208"/>
    </location>
</feature>
<dbReference type="PANTHER" id="PTHR22911:SF6">
    <property type="entry name" value="SOLUTE CARRIER FAMILY 35 MEMBER G1"/>
    <property type="match status" value="1"/>
</dbReference>
<feature type="transmembrane region" description="Helical" evidence="6">
    <location>
        <begin position="124"/>
        <end position="146"/>
    </location>
</feature>
<protein>
    <submittedName>
        <fullName evidence="9">Solute carrier family 35 member G1-like</fullName>
    </submittedName>
</protein>
<dbReference type="InterPro" id="IPR000620">
    <property type="entry name" value="EamA_dom"/>
</dbReference>
<dbReference type="GO" id="GO:0016020">
    <property type="term" value="C:membrane"/>
    <property type="evidence" value="ECO:0007669"/>
    <property type="project" value="UniProtKB-SubCell"/>
</dbReference>
<dbReference type="OrthoDB" id="5968806at2759"/>
<feature type="transmembrane region" description="Helical" evidence="6">
    <location>
        <begin position="307"/>
        <end position="326"/>
    </location>
</feature>
<feature type="transmembrane region" description="Helical" evidence="6">
    <location>
        <begin position="37"/>
        <end position="57"/>
    </location>
</feature>
<keyword evidence="3 6" id="KW-1133">Transmembrane helix</keyword>
<evidence type="ECO:0000256" key="3">
    <source>
        <dbReference type="ARBA" id="ARBA00022989"/>
    </source>
</evidence>
<dbReference type="InParanoid" id="A0A6P8IZK0"/>
<name>A0A6P8IZK0_ACTTE</name>
<keyword evidence="8" id="KW-1185">Reference proteome</keyword>
<feature type="compositionally biased region" description="Acidic residues" evidence="5">
    <location>
        <begin position="1"/>
        <end position="10"/>
    </location>
</feature>
<feature type="transmembrane region" description="Helical" evidence="6">
    <location>
        <begin position="251"/>
        <end position="272"/>
    </location>
</feature>
<feature type="transmembrane region" description="Helical" evidence="6">
    <location>
        <begin position="63"/>
        <end position="85"/>
    </location>
</feature>
<evidence type="ECO:0000313" key="8">
    <source>
        <dbReference type="Proteomes" id="UP000515163"/>
    </source>
</evidence>
<dbReference type="InterPro" id="IPR037185">
    <property type="entry name" value="EmrE-like"/>
</dbReference>
<dbReference type="RefSeq" id="XP_031572644.1">
    <property type="nucleotide sequence ID" value="XM_031716784.1"/>
</dbReference>
<evidence type="ECO:0000259" key="7">
    <source>
        <dbReference type="Pfam" id="PF00892"/>
    </source>
</evidence>
<evidence type="ECO:0000256" key="1">
    <source>
        <dbReference type="ARBA" id="ARBA00004141"/>
    </source>
</evidence>
<feature type="transmembrane region" description="Helical" evidence="6">
    <location>
        <begin position="279"/>
        <end position="301"/>
    </location>
</feature>
<dbReference type="KEGG" id="aten:116306699"/>
<evidence type="ECO:0000313" key="9">
    <source>
        <dbReference type="RefSeq" id="XP_031572644.1"/>
    </source>
</evidence>